<dbReference type="Proteomes" id="UP001595453">
    <property type="component" value="Unassembled WGS sequence"/>
</dbReference>
<organism evidence="2 3">
    <name type="scientific">Pseudoalteromonas fenneropenaei</name>
    <dbReference type="NCBI Taxonomy" id="1737459"/>
    <lineage>
        <taxon>Bacteria</taxon>
        <taxon>Pseudomonadati</taxon>
        <taxon>Pseudomonadota</taxon>
        <taxon>Gammaproteobacteria</taxon>
        <taxon>Alteromonadales</taxon>
        <taxon>Pseudoalteromonadaceae</taxon>
        <taxon>Pseudoalteromonas</taxon>
    </lineage>
</organism>
<dbReference type="InterPro" id="IPR005619">
    <property type="entry name" value="Uncharacterised_YajG"/>
</dbReference>
<proteinExistence type="predicted"/>
<keyword evidence="2" id="KW-0449">Lipoprotein</keyword>
<comment type="caution">
    <text evidence="2">The sequence shown here is derived from an EMBL/GenBank/DDBJ whole genome shotgun (WGS) entry which is preliminary data.</text>
</comment>
<feature type="signal peptide" evidence="1">
    <location>
        <begin position="1"/>
        <end position="28"/>
    </location>
</feature>
<accession>A0ABV7CLB6</accession>
<name>A0ABV7CLB6_9GAMM</name>
<evidence type="ECO:0000256" key="1">
    <source>
        <dbReference type="SAM" id="SignalP"/>
    </source>
</evidence>
<reference evidence="3" key="1">
    <citation type="journal article" date="2019" name="Int. J. Syst. Evol. Microbiol.">
        <title>The Global Catalogue of Microorganisms (GCM) 10K type strain sequencing project: providing services to taxonomists for standard genome sequencing and annotation.</title>
        <authorList>
            <consortium name="The Broad Institute Genomics Platform"/>
            <consortium name="The Broad Institute Genome Sequencing Center for Infectious Disease"/>
            <person name="Wu L."/>
            <person name="Ma J."/>
        </authorList>
    </citation>
    <scope>NUCLEOTIDE SEQUENCE [LARGE SCALE GENOMIC DNA]</scope>
    <source>
        <strain evidence="3">KCTC 42730</strain>
    </source>
</reference>
<feature type="chain" id="PRO_5046988286" evidence="1">
    <location>
        <begin position="29"/>
        <end position="188"/>
    </location>
</feature>
<dbReference type="Pfam" id="PF03923">
    <property type="entry name" value="Lipoprotein_16"/>
    <property type="match status" value="1"/>
</dbReference>
<dbReference type="PROSITE" id="PS51257">
    <property type="entry name" value="PROKAR_LIPOPROTEIN"/>
    <property type="match status" value="1"/>
</dbReference>
<keyword evidence="1" id="KW-0732">Signal</keyword>
<evidence type="ECO:0000313" key="3">
    <source>
        <dbReference type="Proteomes" id="UP001595453"/>
    </source>
</evidence>
<protein>
    <submittedName>
        <fullName evidence="2">YajG family lipoprotein</fullName>
    </submittedName>
</protein>
<dbReference type="EMBL" id="JBHRSD010000022">
    <property type="protein sequence ID" value="MFC3033435.1"/>
    <property type="molecule type" value="Genomic_DNA"/>
</dbReference>
<dbReference type="RefSeq" id="WP_377124914.1">
    <property type="nucleotide sequence ID" value="NZ_JBHRSD010000022.1"/>
</dbReference>
<sequence>MTFSWFRVITLTLSCALLSACSSPLRHAILAPSYSGAQFQHLPFAMQLQVNDHRISKFAIKVVDQEPQIYLPDANVPIQVQQAFNSAWQAQGITLSNDAHIAMTLNIKMLNARITETYSQHQSIAKTEFEVVVRKGKKTFSKVYSGSAELNGPLRHEQAKIENQLNHLIEQTLTRIVSDSELANFLKE</sequence>
<gene>
    <name evidence="2" type="ORF">ACFOEE_12980</name>
</gene>
<evidence type="ECO:0000313" key="2">
    <source>
        <dbReference type="EMBL" id="MFC3033435.1"/>
    </source>
</evidence>
<keyword evidence="3" id="KW-1185">Reference proteome</keyword>